<keyword evidence="1" id="KW-0812">Transmembrane</keyword>
<evidence type="ECO:0008006" key="4">
    <source>
        <dbReference type="Google" id="ProtNLM"/>
    </source>
</evidence>
<accession>A0ABX5JGY2</accession>
<evidence type="ECO:0000313" key="3">
    <source>
        <dbReference type="Proteomes" id="UP000251311"/>
    </source>
</evidence>
<reference evidence="2 3" key="1">
    <citation type="submission" date="2017-02" db="EMBL/GenBank/DDBJ databases">
        <title>Arcobacter lacus sp. nov., a new species isolated from reclaimed water.</title>
        <authorList>
            <person name="Figueras M.J."/>
            <person name="Perez-Cataluna A."/>
            <person name="Salas-Masso N."/>
        </authorList>
    </citation>
    <scope>NUCLEOTIDE SEQUENCE [LARGE SCALE GENOMIC DNA]</scope>
    <source>
        <strain evidence="2 3">RW43-9</strain>
    </source>
</reference>
<dbReference type="EMBL" id="MUXF01000010">
    <property type="protein sequence ID" value="PUE66393.1"/>
    <property type="molecule type" value="Genomic_DNA"/>
</dbReference>
<feature type="transmembrane region" description="Helical" evidence="1">
    <location>
        <begin position="6"/>
        <end position="25"/>
    </location>
</feature>
<protein>
    <recommendedName>
        <fullName evidence="4">Nitrous oxide reductase accessory protein NosL</fullName>
    </recommendedName>
</protein>
<dbReference type="Proteomes" id="UP000251311">
    <property type="component" value="Unassembled WGS sequence"/>
</dbReference>
<dbReference type="RefSeq" id="WP_108527859.1">
    <property type="nucleotide sequence ID" value="NZ_JAODII010000003.1"/>
</dbReference>
<evidence type="ECO:0000313" key="2">
    <source>
        <dbReference type="EMBL" id="PUE66393.1"/>
    </source>
</evidence>
<sequence length="167" mass="19382">MKKYMPIITVVIVIAIIVIIFLSMFSSKQMVVIKEGNIDQNPLEIVLGKYQDSDCGMVIDSLNYASQVIAPDGKTWFFHDHGGMVNWLKDKPFKDTAKIWVMSRDSKRYIDGRNAWYTRNEDTPMRYGFGAYEELKDGLISFEEVQLRVLRNETMANPAYRKELIKK</sequence>
<keyword evidence="3" id="KW-1185">Reference proteome</keyword>
<comment type="caution">
    <text evidence="2">The sequence shown here is derived from an EMBL/GenBank/DDBJ whole genome shotgun (WGS) entry which is preliminary data.</text>
</comment>
<evidence type="ECO:0000256" key="1">
    <source>
        <dbReference type="SAM" id="Phobius"/>
    </source>
</evidence>
<name>A0ABX5JGY2_9BACT</name>
<keyword evidence="1" id="KW-1133">Transmembrane helix</keyword>
<organism evidence="2 3">
    <name type="scientific">Arcobacter lacus</name>
    <dbReference type="NCBI Taxonomy" id="1912876"/>
    <lineage>
        <taxon>Bacteria</taxon>
        <taxon>Pseudomonadati</taxon>
        <taxon>Campylobacterota</taxon>
        <taxon>Epsilonproteobacteria</taxon>
        <taxon>Campylobacterales</taxon>
        <taxon>Arcobacteraceae</taxon>
        <taxon>Arcobacter</taxon>
    </lineage>
</organism>
<gene>
    <name evidence="2" type="ORF">B0175_06685</name>
</gene>
<proteinExistence type="predicted"/>
<dbReference type="SUPFAM" id="SSF160387">
    <property type="entry name" value="NosL/MerB-like"/>
    <property type="match status" value="1"/>
</dbReference>
<keyword evidence="1" id="KW-0472">Membrane</keyword>